<feature type="coiled-coil region" evidence="2">
    <location>
        <begin position="78"/>
        <end position="152"/>
    </location>
</feature>
<organism evidence="5 6">
    <name type="scientific">Vreelandella salicampi</name>
    <dbReference type="NCBI Taxonomy" id="1449798"/>
    <lineage>
        <taxon>Bacteria</taxon>
        <taxon>Pseudomonadati</taxon>
        <taxon>Pseudomonadota</taxon>
        <taxon>Gammaproteobacteria</taxon>
        <taxon>Oceanospirillales</taxon>
        <taxon>Halomonadaceae</taxon>
        <taxon>Vreelandella</taxon>
    </lineage>
</organism>
<dbReference type="GO" id="GO:0015562">
    <property type="term" value="F:efflux transmembrane transporter activity"/>
    <property type="evidence" value="ECO:0007669"/>
    <property type="project" value="TreeGrafter"/>
</dbReference>
<comment type="caution">
    <text evidence="5">The sequence shown here is derived from an EMBL/GenBank/DDBJ whole genome shotgun (WGS) entry which is preliminary data.</text>
</comment>
<evidence type="ECO:0000256" key="1">
    <source>
        <dbReference type="ARBA" id="ARBA00009477"/>
    </source>
</evidence>
<dbReference type="Gene3D" id="2.40.50.100">
    <property type="match status" value="1"/>
</dbReference>
<keyword evidence="6" id="KW-1185">Reference proteome</keyword>
<dbReference type="Gene3D" id="1.10.287.470">
    <property type="entry name" value="Helix hairpin bin"/>
    <property type="match status" value="1"/>
</dbReference>
<dbReference type="Pfam" id="PF25967">
    <property type="entry name" value="RND-MFP_C"/>
    <property type="match status" value="1"/>
</dbReference>
<proteinExistence type="inferred from homology"/>
<dbReference type="PANTHER" id="PTHR30469:SF15">
    <property type="entry name" value="HLYD FAMILY OF SECRETION PROTEINS"/>
    <property type="match status" value="1"/>
</dbReference>
<dbReference type="InterPro" id="IPR058647">
    <property type="entry name" value="BSH_CzcB-like"/>
</dbReference>
<evidence type="ECO:0000259" key="3">
    <source>
        <dbReference type="Pfam" id="PF25967"/>
    </source>
</evidence>
<dbReference type="Gene3D" id="2.40.30.170">
    <property type="match status" value="1"/>
</dbReference>
<evidence type="ECO:0000256" key="2">
    <source>
        <dbReference type="SAM" id="Coils"/>
    </source>
</evidence>
<evidence type="ECO:0000313" key="6">
    <source>
        <dbReference type="Proteomes" id="UP000586119"/>
    </source>
</evidence>
<dbReference type="Pfam" id="PF25973">
    <property type="entry name" value="BSH_CzcB"/>
    <property type="match status" value="1"/>
</dbReference>
<protein>
    <submittedName>
        <fullName evidence="5">Efflux RND transporter periplasmic adaptor subunit</fullName>
    </submittedName>
</protein>
<dbReference type="EMBL" id="JACCDF010000007">
    <property type="protein sequence ID" value="NYS60974.1"/>
    <property type="molecule type" value="Genomic_DNA"/>
</dbReference>
<dbReference type="GO" id="GO:1990281">
    <property type="term" value="C:efflux pump complex"/>
    <property type="evidence" value="ECO:0007669"/>
    <property type="project" value="TreeGrafter"/>
</dbReference>
<reference evidence="5 6" key="1">
    <citation type="journal article" date="2015" name="Int. J. Syst. Evol. Microbiol.">
        <title>Halomonas salicampi sp. nov., a halotolerant and alkalitolerant bacterium isolated from a saltern soil.</title>
        <authorList>
            <person name="Lee J.C."/>
            <person name="Kim Y.S."/>
            <person name="Yun B.S."/>
            <person name="Whang K.S."/>
        </authorList>
    </citation>
    <scope>NUCLEOTIDE SEQUENCE [LARGE SCALE GENOMIC DNA]</scope>
    <source>
        <strain evidence="5 6">BH103</strain>
    </source>
</reference>
<dbReference type="AlphaFoldDB" id="A0A7Z0LL23"/>
<dbReference type="SUPFAM" id="SSF111369">
    <property type="entry name" value="HlyD-like secretion proteins"/>
    <property type="match status" value="1"/>
</dbReference>
<dbReference type="InterPro" id="IPR006143">
    <property type="entry name" value="RND_pump_MFP"/>
</dbReference>
<keyword evidence="2" id="KW-0175">Coiled coil</keyword>
<dbReference type="PANTHER" id="PTHR30469">
    <property type="entry name" value="MULTIDRUG RESISTANCE PROTEIN MDTA"/>
    <property type="match status" value="1"/>
</dbReference>
<feature type="domain" description="CzcB-like barrel-sandwich hybrid" evidence="4">
    <location>
        <begin position="47"/>
        <end position="186"/>
    </location>
</feature>
<comment type="similarity">
    <text evidence="1">Belongs to the membrane fusion protein (MFP) (TC 8.A.1) family.</text>
</comment>
<dbReference type="Proteomes" id="UP000586119">
    <property type="component" value="Unassembled WGS sequence"/>
</dbReference>
<evidence type="ECO:0000259" key="4">
    <source>
        <dbReference type="Pfam" id="PF25973"/>
    </source>
</evidence>
<dbReference type="NCBIfam" id="TIGR01730">
    <property type="entry name" value="RND_mfp"/>
    <property type="match status" value="1"/>
</dbReference>
<evidence type="ECO:0000313" key="5">
    <source>
        <dbReference type="EMBL" id="NYS60974.1"/>
    </source>
</evidence>
<name>A0A7Z0LL23_9GAMM</name>
<gene>
    <name evidence="5" type="ORF">HZS81_09410</name>
</gene>
<sequence>MTLAGLLTTAPLVAAQDARVETYVVRDSERLEVLSVTGSVTAERISQLSSAEAGQVDTLSIALGERVNQGQRLLTLDSREITLEAQRIQADVAQARAERDDARRRLNEANQLSARQNIAASELRQRESTFAAAEATLDAQQARAELAKLRLERHQVHSPFDGMVIERDAEIGEWVDPGDTLLTLVDLDSLKLEFPIPLSVYPRLKEATLEIRLEGNQQWHTATMNATIPQEAPSRQFLLRATLDTSSPMLPGMAATGRLTLTAGNGPSVPRDALIRRPDGSVSVWLVKRKNNEWRANEQRVELGNGHAGKVAIEEGLNIDDRVIVVGNERLEEGQRVSLSDK</sequence>
<dbReference type="Gene3D" id="2.40.420.20">
    <property type="match status" value="1"/>
</dbReference>
<feature type="domain" description="Multidrug resistance protein MdtA-like C-terminal permuted SH3" evidence="3">
    <location>
        <begin position="269"/>
        <end position="328"/>
    </location>
</feature>
<dbReference type="InterPro" id="IPR058627">
    <property type="entry name" value="MdtA-like_C"/>
</dbReference>
<accession>A0A7Z0LL23</accession>